<organism evidence="2 3">
    <name type="scientific">Sinomonas terricola</name>
    <dbReference type="NCBI Taxonomy" id="3110330"/>
    <lineage>
        <taxon>Bacteria</taxon>
        <taxon>Bacillati</taxon>
        <taxon>Actinomycetota</taxon>
        <taxon>Actinomycetes</taxon>
        <taxon>Micrococcales</taxon>
        <taxon>Micrococcaceae</taxon>
        <taxon>Sinomonas</taxon>
    </lineage>
</organism>
<keyword evidence="1" id="KW-0812">Transmembrane</keyword>
<sequence length="48" mass="5378">MLLWGALILTILWVLGVIANIGGGIHLFLFIAVIMFIVYLVGRRRPVQ</sequence>
<dbReference type="Proteomes" id="UP001304769">
    <property type="component" value="Unassembled WGS sequence"/>
</dbReference>
<keyword evidence="3" id="KW-1185">Reference proteome</keyword>
<evidence type="ECO:0000313" key="2">
    <source>
        <dbReference type="EMBL" id="MEA5455868.1"/>
    </source>
</evidence>
<feature type="transmembrane region" description="Helical" evidence="1">
    <location>
        <begin position="26"/>
        <end position="42"/>
    </location>
</feature>
<proteinExistence type="predicted"/>
<comment type="caution">
    <text evidence="2">The sequence shown here is derived from an EMBL/GenBank/DDBJ whole genome shotgun (WGS) entry which is preliminary data.</text>
</comment>
<keyword evidence="1" id="KW-1133">Transmembrane helix</keyword>
<name>A0ABU5T851_9MICC</name>
<protein>
    <submittedName>
        <fullName evidence="2">DUF5670 family protein</fullName>
    </submittedName>
</protein>
<reference evidence="2 3" key="1">
    <citation type="submission" date="2023-12" db="EMBL/GenBank/DDBJ databases">
        <title>Sinomonas terricola sp. nov, isolated from litchi orchard soil in Guangdong, PR China.</title>
        <authorList>
            <person name="Jiaxin W."/>
            <person name="Yang Z."/>
            <person name="Honghui Z."/>
        </authorList>
    </citation>
    <scope>NUCLEOTIDE SEQUENCE [LARGE SCALE GENOMIC DNA]</scope>
    <source>
        <strain evidence="2 3">JGH33</strain>
    </source>
</reference>
<evidence type="ECO:0000256" key="1">
    <source>
        <dbReference type="SAM" id="Phobius"/>
    </source>
</evidence>
<keyword evidence="1" id="KW-0472">Membrane</keyword>
<dbReference type="InterPro" id="IPR043727">
    <property type="entry name" value="Lmo0937-like"/>
</dbReference>
<dbReference type="Pfam" id="PF18919">
    <property type="entry name" value="DUF5670"/>
    <property type="match status" value="1"/>
</dbReference>
<dbReference type="RefSeq" id="WP_323279760.1">
    <property type="nucleotide sequence ID" value="NZ_JAYGGQ010000011.1"/>
</dbReference>
<evidence type="ECO:0000313" key="3">
    <source>
        <dbReference type="Proteomes" id="UP001304769"/>
    </source>
</evidence>
<dbReference type="EMBL" id="JAYGGQ010000011">
    <property type="protein sequence ID" value="MEA5455868.1"/>
    <property type="molecule type" value="Genomic_DNA"/>
</dbReference>
<gene>
    <name evidence="2" type="ORF">SPF06_14130</name>
</gene>
<accession>A0ABU5T851</accession>